<reference evidence="1" key="1">
    <citation type="submission" date="2018-02" db="EMBL/GenBank/DDBJ databases">
        <title>The genomes of Aspergillus section Nigri reveals drivers in fungal speciation.</title>
        <authorList>
            <consortium name="DOE Joint Genome Institute"/>
            <person name="Vesth T.C."/>
            <person name="Nybo J."/>
            <person name="Theobald S."/>
            <person name="Brandl J."/>
            <person name="Frisvad J.C."/>
            <person name="Nielsen K.F."/>
            <person name="Lyhne E.K."/>
            <person name="Kogle M.E."/>
            <person name="Kuo A."/>
            <person name="Riley R."/>
            <person name="Clum A."/>
            <person name="Nolan M."/>
            <person name="Lipzen A."/>
            <person name="Salamov A."/>
            <person name="Henrissat B."/>
            <person name="Wiebenga A."/>
            <person name="De vries R.P."/>
            <person name="Grigoriev I.V."/>
            <person name="Mortensen U.H."/>
            <person name="Andersen M.R."/>
            <person name="Baker S.E."/>
        </authorList>
    </citation>
    <scope>NUCLEOTIDE SEQUENCE</scope>
    <source>
        <strain evidence="1">CBS 621.78</strain>
    </source>
</reference>
<accession>A0ACD1GP83</accession>
<dbReference type="EMBL" id="KZ825312">
    <property type="protein sequence ID" value="RAH50932.1"/>
    <property type="molecule type" value="Genomic_DNA"/>
</dbReference>
<protein>
    <submittedName>
        <fullName evidence="1">Uncharacterized protein</fullName>
    </submittedName>
</protein>
<name>A0ACD1GP83_9EURO</name>
<evidence type="ECO:0000313" key="1">
    <source>
        <dbReference type="EMBL" id="RAH50932.1"/>
    </source>
</evidence>
<organism evidence="1 2">
    <name type="scientific">Aspergillus brunneoviolaceus CBS 621.78</name>
    <dbReference type="NCBI Taxonomy" id="1450534"/>
    <lineage>
        <taxon>Eukaryota</taxon>
        <taxon>Fungi</taxon>
        <taxon>Dikarya</taxon>
        <taxon>Ascomycota</taxon>
        <taxon>Pezizomycotina</taxon>
        <taxon>Eurotiomycetes</taxon>
        <taxon>Eurotiomycetidae</taxon>
        <taxon>Eurotiales</taxon>
        <taxon>Aspergillaceae</taxon>
        <taxon>Aspergillus</taxon>
        <taxon>Aspergillus subgen. Circumdati</taxon>
    </lineage>
</organism>
<dbReference type="Proteomes" id="UP000249057">
    <property type="component" value="Unassembled WGS sequence"/>
</dbReference>
<keyword evidence="2" id="KW-1185">Reference proteome</keyword>
<sequence length="101" mass="10980">MLTGSHLDAARVGLAKHCPVMTECARHGIHLIVALLPNPSSQHLSAKGITFFPLDVTVEGSVVELKARIRELAGEYLDILVHCADVNQLDASKLTESLRIR</sequence>
<evidence type="ECO:0000313" key="2">
    <source>
        <dbReference type="Proteomes" id="UP000249057"/>
    </source>
</evidence>
<proteinExistence type="predicted"/>
<gene>
    <name evidence="1" type="ORF">BO95DRAFT_427291</name>
</gene>